<dbReference type="InterPro" id="IPR017853">
    <property type="entry name" value="GH"/>
</dbReference>
<evidence type="ECO:0000256" key="2">
    <source>
        <dbReference type="ARBA" id="ARBA00012755"/>
    </source>
</evidence>
<dbReference type="PANTHER" id="PTHR35273">
    <property type="entry name" value="ALPHA-1,4 POLYGALACTOSAMINIDASE, PUTATIVE (AFU_ORTHOLOGUE AFUA_3G07890)-RELATED"/>
    <property type="match status" value="1"/>
</dbReference>
<dbReference type="Pfam" id="PF03537">
    <property type="entry name" value="Glyco_hydro_114"/>
    <property type="match status" value="1"/>
</dbReference>
<proteinExistence type="predicted"/>
<evidence type="ECO:0000313" key="5">
    <source>
        <dbReference type="Proteomes" id="UP000559256"/>
    </source>
</evidence>
<accession>A0A8H5BTV2</accession>
<dbReference type="Proteomes" id="UP000559256">
    <property type="component" value="Unassembled WGS sequence"/>
</dbReference>
<dbReference type="EMBL" id="JAACJM010000345">
    <property type="protein sequence ID" value="KAF5329139.1"/>
    <property type="molecule type" value="Genomic_DNA"/>
</dbReference>
<dbReference type="PANTHER" id="PTHR35273:SF2">
    <property type="entry name" value="ALPHA-GALACTOSIDASE"/>
    <property type="match status" value="1"/>
</dbReference>
<dbReference type="SUPFAM" id="SSF51445">
    <property type="entry name" value="(Trans)glycosidases"/>
    <property type="match status" value="1"/>
</dbReference>
<evidence type="ECO:0000313" key="4">
    <source>
        <dbReference type="EMBL" id="KAF5329139.1"/>
    </source>
</evidence>
<evidence type="ECO:0000259" key="3">
    <source>
        <dbReference type="Pfam" id="PF03537"/>
    </source>
</evidence>
<organism evidence="4 5">
    <name type="scientific">Tetrapyrgos nigripes</name>
    <dbReference type="NCBI Taxonomy" id="182062"/>
    <lineage>
        <taxon>Eukaryota</taxon>
        <taxon>Fungi</taxon>
        <taxon>Dikarya</taxon>
        <taxon>Basidiomycota</taxon>
        <taxon>Agaricomycotina</taxon>
        <taxon>Agaricomycetes</taxon>
        <taxon>Agaricomycetidae</taxon>
        <taxon>Agaricales</taxon>
        <taxon>Marasmiineae</taxon>
        <taxon>Marasmiaceae</taxon>
        <taxon>Tetrapyrgos</taxon>
    </lineage>
</organism>
<keyword evidence="5" id="KW-1185">Reference proteome</keyword>
<dbReference type="OrthoDB" id="2108802at2759"/>
<reference evidence="4 5" key="1">
    <citation type="journal article" date="2020" name="ISME J.">
        <title>Uncovering the hidden diversity of litter-decomposition mechanisms in mushroom-forming fungi.</title>
        <authorList>
            <person name="Floudas D."/>
            <person name="Bentzer J."/>
            <person name="Ahren D."/>
            <person name="Johansson T."/>
            <person name="Persson P."/>
            <person name="Tunlid A."/>
        </authorList>
    </citation>
    <scope>NUCLEOTIDE SEQUENCE [LARGE SCALE GENOMIC DNA]</scope>
    <source>
        <strain evidence="4 5">CBS 291.85</strain>
    </source>
</reference>
<dbReference type="InterPro" id="IPR004352">
    <property type="entry name" value="GH114_TIM-barrel"/>
</dbReference>
<dbReference type="EC" id="3.2.1.22" evidence="2"/>
<feature type="domain" description="Glycoside-hydrolase family GH114 TIM-barrel" evidence="3">
    <location>
        <begin position="81"/>
        <end position="310"/>
    </location>
</feature>
<sequence>MVALKPHPEFTALRNSLVAPLVEGFTHFQVYTFFQFLQITMIPSSLLLIALSFFSTNASASGSVITVGAKRAITPLPTNGKFDYQIGGAYTPASDVKVVTRDRTDSPVSGKYNICYVNAFQSQPDEASFWQTPERDHLLLRAKDGSYFIDPDWPDEFLLDTSTSSNRAELSTIINGWISECQSKGFNAIEADNLDTYSRSNGLLTVDNNLELAKLLTAHAHEIGLAFGQKNSGSIAAQAKSEAEFDFAVVEQCEEFEECDVYEKVYGDAMLEIEYFNEDLDKDGLTNWEDACRERGSRISVIFRDVEVVKKGEKDYVYQEC</sequence>
<comment type="caution">
    <text evidence="4">The sequence shown here is derived from an EMBL/GenBank/DDBJ whole genome shotgun (WGS) entry which is preliminary data.</text>
</comment>
<dbReference type="InterPro" id="IPR013785">
    <property type="entry name" value="Aldolase_TIM"/>
</dbReference>
<protein>
    <recommendedName>
        <fullName evidence="2">alpha-galactosidase</fullName>
        <ecNumber evidence="2">3.2.1.22</ecNumber>
    </recommendedName>
</protein>
<gene>
    <name evidence="4" type="ORF">D9758_017158</name>
</gene>
<dbReference type="GO" id="GO:0004557">
    <property type="term" value="F:alpha-galactosidase activity"/>
    <property type="evidence" value="ECO:0007669"/>
    <property type="project" value="UniProtKB-EC"/>
</dbReference>
<comment type="catalytic activity">
    <reaction evidence="1">
        <text>Hydrolysis of terminal, non-reducing alpha-D-galactose residues in alpha-D-galactosides, including galactose oligosaccharides, galactomannans and galactolipids.</text>
        <dbReference type="EC" id="3.2.1.22"/>
    </reaction>
</comment>
<name>A0A8H5BTV2_9AGAR</name>
<evidence type="ECO:0000256" key="1">
    <source>
        <dbReference type="ARBA" id="ARBA00001255"/>
    </source>
</evidence>
<dbReference type="Gene3D" id="3.20.20.70">
    <property type="entry name" value="Aldolase class I"/>
    <property type="match status" value="1"/>
</dbReference>
<dbReference type="AlphaFoldDB" id="A0A8H5BTV2"/>